<sequence length="102" mass="11205">MLWPLNNRGCQSLPGTPAIERKDSTLEAEATAPEPTEECGNQLTCSLQEASEITGLSYDYLIGQSKVANPRDRVPGFKTGKSTYRVIVPELPGWLRRKAGIE</sequence>
<feature type="region of interest" description="Disordered" evidence="1">
    <location>
        <begin position="1"/>
        <end position="41"/>
    </location>
</feature>
<dbReference type="EMBL" id="BK015032">
    <property type="protein sequence ID" value="DAD87955.1"/>
    <property type="molecule type" value="Genomic_DNA"/>
</dbReference>
<reference evidence="2" key="1">
    <citation type="journal article" date="2021" name="Proc. Natl. Acad. Sci. U.S.A.">
        <title>A Catalog of Tens of Thousands of Viruses from Human Metagenomes Reveals Hidden Associations with Chronic Diseases.</title>
        <authorList>
            <person name="Tisza M.J."/>
            <person name="Buck C.B."/>
        </authorList>
    </citation>
    <scope>NUCLEOTIDE SEQUENCE</scope>
    <source>
        <strain evidence="2">CtZi05</strain>
    </source>
</reference>
<proteinExistence type="predicted"/>
<name>A0A8S5N1E2_9CAUD</name>
<evidence type="ECO:0000256" key="1">
    <source>
        <dbReference type="SAM" id="MobiDB-lite"/>
    </source>
</evidence>
<evidence type="ECO:0000313" key="2">
    <source>
        <dbReference type="EMBL" id="DAD87955.1"/>
    </source>
</evidence>
<organism evidence="2">
    <name type="scientific">Siphoviridae sp. ctZi05</name>
    <dbReference type="NCBI Taxonomy" id="2826385"/>
    <lineage>
        <taxon>Viruses</taxon>
        <taxon>Duplodnaviria</taxon>
        <taxon>Heunggongvirae</taxon>
        <taxon>Uroviricota</taxon>
        <taxon>Caudoviricetes</taxon>
    </lineage>
</organism>
<protein>
    <submittedName>
        <fullName evidence="2">Regulatory phage protein cox</fullName>
    </submittedName>
</protein>
<accession>A0A8S5N1E2</accession>